<dbReference type="Proteomes" id="UP000789702">
    <property type="component" value="Unassembled WGS sequence"/>
</dbReference>
<evidence type="ECO:0000313" key="1">
    <source>
        <dbReference type="EMBL" id="CAG8545892.1"/>
    </source>
</evidence>
<proteinExistence type="predicted"/>
<protein>
    <submittedName>
        <fullName evidence="1">4356_t:CDS:1</fullName>
    </submittedName>
</protein>
<name>A0ACA9LUY3_9GLOM</name>
<accession>A0ACA9LUY3</accession>
<reference evidence="1" key="1">
    <citation type="submission" date="2021-06" db="EMBL/GenBank/DDBJ databases">
        <authorList>
            <person name="Kallberg Y."/>
            <person name="Tangrot J."/>
            <person name="Rosling A."/>
        </authorList>
    </citation>
    <scope>NUCLEOTIDE SEQUENCE</scope>
    <source>
        <strain evidence="1">IL203A</strain>
    </source>
</reference>
<organism evidence="1 2">
    <name type="scientific">Dentiscutata heterogama</name>
    <dbReference type="NCBI Taxonomy" id="1316150"/>
    <lineage>
        <taxon>Eukaryota</taxon>
        <taxon>Fungi</taxon>
        <taxon>Fungi incertae sedis</taxon>
        <taxon>Mucoromycota</taxon>
        <taxon>Glomeromycotina</taxon>
        <taxon>Glomeromycetes</taxon>
        <taxon>Diversisporales</taxon>
        <taxon>Gigasporaceae</taxon>
        <taxon>Dentiscutata</taxon>
    </lineage>
</organism>
<keyword evidence="2" id="KW-1185">Reference proteome</keyword>
<sequence>MSNQQKQHRTAISDDFKHQICEYSEADKNKKQHEIAITEDNITDATQIQQDILSYEEEDTNQIIANNLYSDSYANLLANALNDFFYSLNEDIPTENILNDNDIINLIQAEMCNENDSSNHSDDSEEELEFVLLSDASKSLHMWVTFFEQQQSDEFKKEDIKFLKTILK</sequence>
<dbReference type="EMBL" id="CAJVPU010005304">
    <property type="protein sequence ID" value="CAG8545892.1"/>
    <property type="molecule type" value="Genomic_DNA"/>
</dbReference>
<comment type="caution">
    <text evidence="1">The sequence shown here is derived from an EMBL/GenBank/DDBJ whole genome shotgun (WGS) entry which is preliminary data.</text>
</comment>
<evidence type="ECO:0000313" key="2">
    <source>
        <dbReference type="Proteomes" id="UP000789702"/>
    </source>
</evidence>
<gene>
    <name evidence="1" type="ORF">DHETER_LOCUS5007</name>
</gene>